<gene>
    <name evidence="2" type="ORF">Enr13x_19030</name>
</gene>
<reference evidence="2 3" key="1">
    <citation type="submission" date="2019-03" db="EMBL/GenBank/DDBJ databases">
        <title>Deep-cultivation of Planctomycetes and their phenomic and genomic characterization uncovers novel biology.</title>
        <authorList>
            <person name="Wiegand S."/>
            <person name="Jogler M."/>
            <person name="Boedeker C."/>
            <person name="Pinto D."/>
            <person name="Vollmers J."/>
            <person name="Rivas-Marin E."/>
            <person name="Kohn T."/>
            <person name="Peeters S.H."/>
            <person name="Heuer A."/>
            <person name="Rast P."/>
            <person name="Oberbeckmann S."/>
            <person name="Bunk B."/>
            <person name="Jeske O."/>
            <person name="Meyerdierks A."/>
            <person name="Storesund J.E."/>
            <person name="Kallscheuer N."/>
            <person name="Luecker S."/>
            <person name="Lage O.M."/>
            <person name="Pohl T."/>
            <person name="Merkel B.J."/>
            <person name="Hornburger P."/>
            <person name="Mueller R.-W."/>
            <person name="Bruemmer F."/>
            <person name="Labrenz M."/>
            <person name="Spormann A.M."/>
            <person name="Op den Camp H."/>
            <person name="Overmann J."/>
            <person name="Amann R."/>
            <person name="Jetten M.S.M."/>
            <person name="Mascher T."/>
            <person name="Medema M.H."/>
            <person name="Devos D.P."/>
            <person name="Kaster A.-K."/>
            <person name="Ovreas L."/>
            <person name="Rohde M."/>
            <person name="Galperin M.Y."/>
            <person name="Jogler C."/>
        </authorList>
    </citation>
    <scope>NUCLEOTIDE SEQUENCE [LARGE SCALE GENOMIC DNA]</scope>
    <source>
        <strain evidence="2 3">Enr13</strain>
    </source>
</reference>
<evidence type="ECO:0008006" key="4">
    <source>
        <dbReference type="Google" id="ProtNLM"/>
    </source>
</evidence>
<evidence type="ECO:0000313" key="2">
    <source>
        <dbReference type="EMBL" id="QDV42060.1"/>
    </source>
</evidence>
<evidence type="ECO:0000313" key="3">
    <source>
        <dbReference type="Proteomes" id="UP000319004"/>
    </source>
</evidence>
<evidence type="ECO:0000256" key="1">
    <source>
        <dbReference type="SAM" id="MobiDB-lite"/>
    </source>
</evidence>
<name>A0A518HML3_9BACT</name>
<organism evidence="2 3">
    <name type="scientific">Stieleria neptunia</name>
    <dbReference type="NCBI Taxonomy" id="2527979"/>
    <lineage>
        <taxon>Bacteria</taxon>
        <taxon>Pseudomonadati</taxon>
        <taxon>Planctomycetota</taxon>
        <taxon>Planctomycetia</taxon>
        <taxon>Pirellulales</taxon>
        <taxon>Pirellulaceae</taxon>
        <taxon>Stieleria</taxon>
    </lineage>
</organism>
<feature type="region of interest" description="Disordered" evidence="1">
    <location>
        <begin position="1"/>
        <end position="22"/>
    </location>
</feature>
<proteinExistence type="predicted"/>
<dbReference type="AlphaFoldDB" id="A0A518HML3"/>
<sequence length="277" mass="30158">MALGVSHRGWIQRNPQGPAGRHNARLGVDREPHCAGLSGLSKSVLSIPVAVATGKHCASPPGFIATSRRNRYSKAGEISLDDSDRVHWPSAAMVRCTAVGESSLFLSSGPSRRRGDHRRSSQMVIPPSSMNLFYILAHGHSFDVERFIGSSTLIPSLTWNVGQRSHGMVRADTDGFIIYLTEEALGYQAQQTIAVEFIRKNQEELRRCCNFPGVDYFLLSLHVVLPLTDSTFGFGANANMDLLEACVGVGLNPTIFVEFDRGTGDSNLLDTNQGNAE</sequence>
<dbReference type="KEGG" id="snep:Enr13x_19030"/>
<dbReference type="EMBL" id="CP037423">
    <property type="protein sequence ID" value="QDV42060.1"/>
    <property type="molecule type" value="Genomic_DNA"/>
</dbReference>
<accession>A0A518HML3</accession>
<dbReference type="Proteomes" id="UP000319004">
    <property type="component" value="Chromosome"/>
</dbReference>
<protein>
    <recommendedName>
        <fullName evidence="4">DUF4279 domain-containing protein</fullName>
    </recommendedName>
</protein>
<keyword evidence="3" id="KW-1185">Reference proteome</keyword>